<dbReference type="RefSeq" id="WP_317488430.1">
    <property type="nucleotide sequence ID" value="NZ_CP136051.1"/>
</dbReference>
<dbReference type="EMBL" id="CP136051">
    <property type="protein sequence ID" value="WOK05672.1"/>
    <property type="molecule type" value="Genomic_DNA"/>
</dbReference>
<organism evidence="1 2">
    <name type="scientific">Imperialibacter roseus</name>
    <dbReference type="NCBI Taxonomy" id="1324217"/>
    <lineage>
        <taxon>Bacteria</taxon>
        <taxon>Pseudomonadati</taxon>
        <taxon>Bacteroidota</taxon>
        <taxon>Cytophagia</taxon>
        <taxon>Cytophagales</taxon>
        <taxon>Flammeovirgaceae</taxon>
        <taxon>Imperialibacter</taxon>
    </lineage>
</organism>
<protein>
    <submittedName>
        <fullName evidence="1">Uncharacterized protein</fullName>
    </submittedName>
</protein>
<sequence>MKNSFLIALGLMILFQVRGQPVRFMYSDAVTDTVHYFTPILKRLISEGKIDTTERTDEKFVFWSDLERNRIRLLLFEEPVIEEAESVMLRVCYFPCHDVSRIVRIENSPNGYRAVCKTEADNSYKLSYFNQKKLTSREISKLRREIKKMGEEVWPTYKSDIFKKSAITDSLKFRFQMSEFVLDSSLFRRNLDLMTYLKIGELDPFISENMEMYNRSHFCAPDWILEWRENGQYKVIKRSNPSFELESLLHEFFRFCDGSN</sequence>
<dbReference type="Proteomes" id="UP001302349">
    <property type="component" value="Chromosome"/>
</dbReference>
<evidence type="ECO:0000313" key="2">
    <source>
        <dbReference type="Proteomes" id="UP001302349"/>
    </source>
</evidence>
<evidence type="ECO:0000313" key="1">
    <source>
        <dbReference type="EMBL" id="WOK05672.1"/>
    </source>
</evidence>
<name>A0ABZ0IKX1_9BACT</name>
<gene>
    <name evidence="1" type="ORF">RT717_21590</name>
</gene>
<keyword evidence="2" id="KW-1185">Reference proteome</keyword>
<accession>A0ABZ0IKX1</accession>
<proteinExistence type="predicted"/>
<reference evidence="1 2" key="1">
    <citation type="journal article" date="2023" name="Microbiol. Resour. Announc.">
        <title>Complete Genome Sequence of Imperialibacter roseus strain P4T.</title>
        <authorList>
            <person name="Tizabi D.R."/>
            <person name="Bachvaroff T."/>
            <person name="Hill R.T."/>
        </authorList>
    </citation>
    <scope>NUCLEOTIDE SEQUENCE [LARGE SCALE GENOMIC DNA]</scope>
    <source>
        <strain evidence="1 2">P4T</strain>
    </source>
</reference>